<dbReference type="Gramene" id="ONIVA04G12680.3">
    <property type="protein sequence ID" value="ONIVA04G12680.3"/>
    <property type="gene ID" value="ONIVA04G12680"/>
</dbReference>
<reference evidence="1" key="1">
    <citation type="submission" date="2015-04" db="UniProtKB">
        <authorList>
            <consortium name="EnsemblPlants"/>
        </authorList>
    </citation>
    <scope>IDENTIFICATION</scope>
    <source>
        <strain evidence="1">SL10</strain>
    </source>
</reference>
<reference evidence="1" key="2">
    <citation type="submission" date="2018-04" db="EMBL/GenBank/DDBJ databases">
        <title>OnivRS2 (Oryza nivara Reference Sequence Version 2).</title>
        <authorList>
            <person name="Zhang J."/>
            <person name="Kudrna D."/>
            <person name="Lee S."/>
            <person name="Talag J."/>
            <person name="Rajasekar S."/>
            <person name="Welchert J."/>
            <person name="Hsing Y.-I."/>
            <person name="Wing R.A."/>
        </authorList>
    </citation>
    <scope>NUCLEOTIDE SEQUENCE [LARGE SCALE GENOMIC DNA]</scope>
    <source>
        <strain evidence="1">SL10</strain>
    </source>
</reference>
<organism evidence="1">
    <name type="scientific">Oryza nivara</name>
    <name type="common">Indian wild rice</name>
    <name type="synonym">Oryza sativa f. spontanea</name>
    <dbReference type="NCBI Taxonomy" id="4536"/>
    <lineage>
        <taxon>Eukaryota</taxon>
        <taxon>Viridiplantae</taxon>
        <taxon>Streptophyta</taxon>
        <taxon>Embryophyta</taxon>
        <taxon>Tracheophyta</taxon>
        <taxon>Spermatophyta</taxon>
        <taxon>Magnoliopsida</taxon>
        <taxon>Liliopsida</taxon>
        <taxon>Poales</taxon>
        <taxon>Poaceae</taxon>
        <taxon>BOP clade</taxon>
        <taxon>Oryzoideae</taxon>
        <taxon>Oryzeae</taxon>
        <taxon>Oryzinae</taxon>
        <taxon>Oryza</taxon>
    </lineage>
</organism>
<evidence type="ECO:0000313" key="2">
    <source>
        <dbReference type="Proteomes" id="UP000006591"/>
    </source>
</evidence>
<dbReference type="Proteomes" id="UP000006591">
    <property type="component" value="Chromosome 4"/>
</dbReference>
<proteinExistence type="predicted"/>
<dbReference type="EnsemblPlants" id="ONIVA04G12680.3">
    <property type="protein sequence ID" value="ONIVA04G12680.3"/>
    <property type="gene ID" value="ONIVA04G12680"/>
</dbReference>
<sequence length="219" mass="23887">MRIKTGERDENDLQLIDGVSCVNEILTSSNPHLGILRRRTTSFSTQCSEKARNWIKQTGAASHFLPTILFARQIKGITISMEKLFPITQVMGNEENRAATEEFIACCHGDGYPTIVEQSGSKIVGDVMYGDENVEELTDGEEDARDQSASEGLRGENLAPLPVLATATPSDAIHLLEGVAFGALISTPLQGNSPGENLRFVRIGRCRRSVGITFSKDSF</sequence>
<keyword evidence="2" id="KW-1185">Reference proteome</keyword>
<accession>A0A0E0H1K5</accession>
<evidence type="ECO:0000313" key="1">
    <source>
        <dbReference type="EnsemblPlants" id="ONIVA04G12680.3"/>
    </source>
</evidence>
<dbReference type="AlphaFoldDB" id="A0A0E0H1K5"/>
<dbReference type="HOGENOM" id="CLU_110003_0_0_1"/>
<protein>
    <submittedName>
        <fullName evidence="1">Uncharacterized protein</fullName>
    </submittedName>
</protein>
<name>A0A0E0H1K5_ORYNI</name>